<keyword evidence="5" id="KW-1133">Transmembrane helix</keyword>
<dbReference type="GO" id="GO:0007035">
    <property type="term" value="P:vacuolar acidification"/>
    <property type="evidence" value="ECO:0007669"/>
    <property type="project" value="TreeGrafter"/>
</dbReference>
<dbReference type="AlphaFoldDB" id="A0A448X7L2"/>
<evidence type="ECO:0000313" key="10">
    <source>
        <dbReference type="Proteomes" id="UP000784294"/>
    </source>
</evidence>
<dbReference type="GO" id="GO:0046961">
    <property type="term" value="F:proton-transporting ATPase activity, rotational mechanism"/>
    <property type="evidence" value="ECO:0007669"/>
    <property type="project" value="InterPro"/>
</dbReference>
<evidence type="ECO:0000256" key="2">
    <source>
        <dbReference type="ARBA" id="ARBA00009904"/>
    </source>
</evidence>
<keyword evidence="4" id="KW-0812">Transmembrane</keyword>
<evidence type="ECO:0000256" key="4">
    <source>
        <dbReference type="ARBA" id="ARBA00022692"/>
    </source>
</evidence>
<evidence type="ECO:0000256" key="6">
    <source>
        <dbReference type="ARBA" id="ARBA00023065"/>
    </source>
</evidence>
<dbReference type="InterPro" id="IPR002490">
    <property type="entry name" value="V-ATPase_116kDa_su"/>
</dbReference>
<comment type="function">
    <text evidence="8">Essential component of the vacuolar proton pump (V-ATPase), a multimeric enzyme that catalyzes the translocation of protons across the membranes. Required for assembly and activity of the V-ATPase.</text>
</comment>
<keyword evidence="3 8" id="KW-0813">Transport</keyword>
<keyword evidence="10" id="KW-1185">Reference proteome</keyword>
<accession>A0A448X7L2</accession>
<dbReference type="OrthoDB" id="10264220at2759"/>
<comment type="subcellular location">
    <subcellularLocation>
        <location evidence="1">Membrane</location>
        <topology evidence="1">Multi-pass membrane protein</topology>
    </subcellularLocation>
</comment>
<keyword evidence="7" id="KW-0472">Membrane</keyword>
<dbReference type="GO" id="GO:0005886">
    <property type="term" value="C:plasma membrane"/>
    <property type="evidence" value="ECO:0007669"/>
    <property type="project" value="TreeGrafter"/>
</dbReference>
<organism evidence="9 10">
    <name type="scientific">Protopolystoma xenopodis</name>
    <dbReference type="NCBI Taxonomy" id="117903"/>
    <lineage>
        <taxon>Eukaryota</taxon>
        <taxon>Metazoa</taxon>
        <taxon>Spiralia</taxon>
        <taxon>Lophotrochozoa</taxon>
        <taxon>Platyhelminthes</taxon>
        <taxon>Monogenea</taxon>
        <taxon>Polyopisthocotylea</taxon>
        <taxon>Polystomatidea</taxon>
        <taxon>Polystomatidae</taxon>
        <taxon>Protopolystoma</taxon>
    </lineage>
</organism>
<evidence type="ECO:0000256" key="3">
    <source>
        <dbReference type="ARBA" id="ARBA00022448"/>
    </source>
</evidence>
<dbReference type="PANTHER" id="PTHR11629:SF63">
    <property type="entry name" value="V-TYPE PROTON ATPASE SUBUNIT A"/>
    <property type="match status" value="1"/>
</dbReference>
<dbReference type="PANTHER" id="PTHR11629">
    <property type="entry name" value="VACUOLAR PROTON ATPASES"/>
    <property type="match status" value="1"/>
</dbReference>
<dbReference type="Pfam" id="PF01496">
    <property type="entry name" value="V_ATPase_I"/>
    <property type="match status" value="1"/>
</dbReference>
<proteinExistence type="inferred from homology"/>
<name>A0A448X7L2_9PLAT</name>
<dbReference type="GO" id="GO:0016471">
    <property type="term" value="C:vacuolar proton-transporting V-type ATPase complex"/>
    <property type="evidence" value="ECO:0007669"/>
    <property type="project" value="TreeGrafter"/>
</dbReference>
<protein>
    <recommendedName>
        <fullName evidence="8">V-type proton ATPase subunit a</fullName>
    </recommendedName>
</protein>
<evidence type="ECO:0000256" key="5">
    <source>
        <dbReference type="ARBA" id="ARBA00022989"/>
    </source>
</evidence>
<evidence type="ECO:0000256" key="8">
    <source>
        <dbReference type="RuleBase" id="RU361189"/>
    </source>
</evidence>
<evidence type="ECO:0000256" key="7">
    <source>
        <dbReference type="ARBA" id="ARBA00023136"/>
    </source>
</evidence>
<dbReference type="EMBL" id="CAAALY010109097">
    <property type="protein sequence ID" value="VEL30070.1"/>
    <property type="molecule type" value="Genomic_DNA"/>
</dbReference>
<keyword evidence="8" id="KW-0375">Hydrogen ion transport</keyword>
<evidence type="ECO:0000256" key="1">
    <source>
        <dbReference type="ARBA" id="ARBA00004141"/>
    </source>
</evidence>
<dbReference type="GO" id="GO:0051117">
    <property type="term" value="F:ATPase binding"/>
    <property type="evidence" value="ECO:0007669"/>
    <property type="project" value="TreeGrafter"/>
</dbReference>
<comment type="caution">
    <text evidence="9">The sequence shown here is derived from an EMBL/GenBank/DDBJ whole genome shotgun (WGS) entry which is preliminary data.</text>
</comment>
<keyword evidence="6 8" id="KW-0406">Ion transport</keyword>
<evidence type="ECO:0000313" key="9">
    <source>
        <dbReference type="EMBL" id="VEL30070.1"/>
    </source>
</evidence>
<sequence>MAEENVGLLGEEGLRAGGGLRLGWVAGKFFVVNRNIRFLFCLHANFVKSYSSRLPDLQDPDGIEVAFEDGKRGDFARDLTKLHLDFVAGVVLRERLPAFERMLWRACRGNVFLKQAEIEVPLEDPVTGDKVNKSVFIIFFQGDQLRTRVKKICEG</sequence>
<dbReference type="GO" id="GO:0033179">
    <property type="term" value="C:proton-transporting V-type ATPase, V0 domain"/>
    <property type="evidence" value="ECO:0007669"/>
    <property type="project" value="InterPro"/>
</dbReference>
<reference evidence="9" key="1">
    <citation type="submission" date="2018-11" db="EMBL/GenBank/DDBJ databases">
        <authorList>
            <consortium name="Pathogen Informatics"/>
        </authorList>
    </citation>
    <scope>NUCLEOTIDE SEQUENCE</scope>
</reference>
<dbReference type="Proteomes" id="UP000784294">
    <property type="component" value="Unassembled WGS sequence"/>
</dbReference>
<comment type="similarity">
    <text evidence="2 8">Belongs to the V-ATPase 116 kDa subunit family.</text>
</comment>
<gene>
    <name evidence="9" type="ORF">PXEA_LOCUS23510</name>
</gene>